<evidence type="ECO:0000313" key="1">
    <source>
        <dbReference type="EMBL" id="SBT33119.1"/>
    </source>
</evidence>
<evidence type="ECO:0000313" key="3">
    <source>
        <dbReference type="Proteomes" id="UP000078550"/>
    </source>
</evidence>
<dbReference type="EMBL" id="FLRE01002646">
    <property type="protein sequence ID" value="SBT58887.1"/>
    <property type="molecule type" value="Genomic_DNA"/>
</dbReference>
<name>A0A1A9ARU6_PLAOA</name>
<evidence type="ECO:0000313" key="2">
    <source>
        <dbReference type="EMBL" id="SBT58887.1"/>
    </source>
</evidence>
<organism evidence="2 3">
    <name type="scientific">Plasmodium ovale wallikeri</name>
    <dbReference type="NCBI Taxonomy" id="864142"/>
    <lineage>
        <taxon>Eukaryota</taxon>
        <taxon>Sar</taxon>
        <taxon>Alveolata</taxon>
        <taxon>Apicomplexa</taxon>
        <taxon>Aconoidasida</taxon>
        <taxon>Haemosporida</taxon>
        <taxon>Plasmodiidae</taxon>
        <taxon>Plasmodium</taxon>
        <taxon>Plasmodium (Plasmodium)</taxon>
    </lineage>
</organism>
<dbReference type="Proteomes" id="UP000078555">
    <property type="component" value="Unassembled WGS sequence"/>
</dbReference>
<keyword evidence="4" id="KW-1185">Reference proteome</keyword>
<dbReference type="Proteomes" id="UP000078550">
    <property type="component" value="Unassembled WGS sequence"/>
</dbReference>
<reference evidence="2" key="2">
    <citation type="submission" date="2016-05" db="EMBL/GenBank/DDBJ databases">
        <authorList>
            <person name="Lavstsen T."/>
            <person name="Jespersen J.S."/>
        </authorList>
    </citation>
    <scope>NUCLEOTIDE SEQUENCE [LARGE SCALE GENOMIC DNA]</scope>
</reference>
<sequence length="228" mass="25674">MWAILNDKTREQGFLVISISEVVDKINDPQCEQLYDDNEKFLRYSCNNSKEGEQTAQGSLYERNKGVMGSTKNVKEVAHLNGNSEDSSYSRNYIHGVKMLSANSDVSNVKFELENTKQETISGTHIPHGATALFPEISAEECHTYTEAEAAVAAVAACPTSSLGHDTSKCQRAIFTALGTWIDRRLLKKRKGKYNFLEQSRKQILEYDSGNYSPTLYNRKYYISCNTL</sequence>
<reference evidence="3 4" key="1">
    <citation type="submission" date="2016-05" db="EMBL/GenBank/DDBJ databases">
        <authorList>
            <person name="Naeem Raeece"/>
        </authorList>
    </citation>
    <scope>NUCLEOTIDE SEQUENCE [LARGE SCALE GENOMIC DNA]</scope>
</reference>
<dbReference type="EMBL" id="FLRD01000051">
    <property type="protein sequence ID" value="SBT33119.1"/>
    <property type="molecule type" value="Genomic_DNA"/>
</dbReference>
<gene>
    <name evidence="1" type="ORF">POVWA1_015550</name>
    <name evidence="2" type="ORF">POVWA2_088940</name>
</gene>
<proteinExistence type="predicted"/>
<dbReference type="AlphaFoldDB" id="A0A1A9ARU6"/>
<protein>
    <submittedName>
        <fullName evidence="2">PIR Superfamily Protein</fullName>
    </submittedName>
</protein>
<accession>A0A1A9ARU6</accession>
<evidence type="ECO:0000313" key="4">
    <source>
        <dbReference type="Proteomes" id="UP000078555"/>
    </source>
</evidence>